<evidence type="ECO:0000313" key="15">
    <source>
        <dbReference type="EMBL" id="OHS95367.1"/>
    </source>
</evidence>
<dbReference type="GO" id="GO:0046872">
    <property type="term" value="F:metal ion binding"/>
    <property type="evidence" value="ECO:0007669"/>
    <property type="project" value="UniProtKB-KW"/>
</dbReference>
<dbReference type="InterPro" id="IPR039461">
    <property type="entry name" value="Peptidase_M49"/>
</dbReference>
<evidence type="ECO:0000313" key="16">
    <source>
        <dbReference type="Proteomes" id="UP000179807"/>
    </source>
</evidence>
<accession>A0A1J4JAV9</accession>
<dbReference type="Pfam" id="PF03571">
    <property type="entry name" value="Peptidase_M49"/>
    <property type="match status" value="1"/>
</dbReference>
<evidence type="ECO:0000256" key="14">
    <source>
        <dbReference type="ARBA" id="ARBA00032119"/>
    </source>
</evidence>
<dbReference type="OrthoDB" id="4694525at2759"/>
<sequence length="648" mass="73426">MVLASWAGFPILLDQVSPEAIKIHNFLSKLFVEFPRDFFVDSLKTSEDNKENPIKFLVEYAATFYYNGGNFLGFGDTKFIPRISKDELRKVTPEKLHQLLNECIDDMYSLEPGKVELGYAPNGLTTYYEPLDIKPEEVEAINSIIIENKLKIENTKIIREKDRYCVSLPSVEIDEKGVQLKGTYNDLPIFLTKGRYSETLKKVNYWLEKAKACAANENQEKMLEELIKSYQTGSCDAHVKYSEYWVKDVDPSVEHYHGFIESYRDPGGVRAEFEGFVACVDPHESKALHKFVESSNIILPLMPYPPEYEKKTFTPPSYNALNILTFVSSGYPIGINIPNYDDIRDHIGFKNVSLMNIINASAISRDSLCFLDDKDAETVIKYYNDADNIATAAHELYGHGSAKLLHKSDVEGNKVRDILNPNRFVTSYYEEGETAEKAMGGMYSAFEECRAETASLHLAFFPEVFDIFDVNKDENYRKEFLISGIIGMLHAGLKTLICYSEEAHQWRQAHACARFAIVKACIIWGRGAVDVVKTADGKFKIVFDRNNIDGVKDAVETLLKHLNYFKSTNQAEAGKQFMGFLTCLDDFWLDVRKYALQQKRARYVYCGVTAKKLENGEYTIAPPVENGEPTAADVVLSSIQNVTISLAV</sequence>
<dbReference type="FunFam" id="3.30.540.30:FF:000001">
    <property type="entry name" value="Dipeptidyl peptidase 3"/>
    <property type="match status" value="1"/>
</dbReference>
<dbReference type="VEuPathDB" id="TrichDB:TRFO_38508"/>
<dbReference type="GO" id="GO:0008239">
    <property type="term" value="F:dipeptidyl-peptidase activity"/>
    <property type="evidence" value="ECO:0007669"/>
    <property type="project" value="UniProtKB-EC"/>
</dbReference>
<dbReference type="GO" id="GO:0005737">
    <property type="term" value="C:cytoplasm"/>
    <property type="evidence" value="ECO:0007669"/>
    <property type="project" value="UniProtKB-SubCell"/>
</dbReference>
<dbReference type="Gene3D" id="3.30.540.30">
    <property type="match status" value="2"/>
</dbReference>
<gene>
    <name evidence="15" type="primary">DPP3</name>
    <name evidence="15" type="ORF">TRFO_38508</name>
</gene>
<keyword evidence="12" id="KW-0482">Metalloprotease</keyword>
<evidence type="ECO:0000256" key="7">
    <source>
        <dbReference type="ARBA" id="ARBA00022490"/>
    </source>
</evidence>
<evidence type="ECO:0000256" key="12">
    <source>
        <dbReference type="ARBA" id="ARBA00023049"/>
    </source>
</evidence>
<comment type="catalytic activity">
    <reaction evidence="1">
        <text>Release of an N-terminal dipeptide from a peptide comprising four or more residues, with broad specificity. Also acts on dipeptidyl 2-naphthylamides.</text>
        <dbReference type="EC" id="3.4.14.4"/>
    </reaction>
</comment>
<dbReference type="Proteomes" id="UP000179807">
    <property type="component" value="Unassembled WGS sequence"/>
</dbReference>
<keyword evidence="9" id="KW-0479">Metal-binding</keyword>
<evidence type="ECO:0000256" key="5">
    <source>
        <dbReference type="ARBA" id="ARBA00012063"/>
    </source>
</evidence>
<comment type="similarity">
    <text evidence="4">Belongs to the peptidase M49 family.</text>
</comment>
<evidence type="ECO:0000256" key="9">
    <source>
        <dbReference type="ARBA" id="ARBA00022723"/>
    </source>
</evidence>
<evidence type="ECO:0000256" key="3">
    <source>
        <dbReference type="ARBA" id="ARBA00004496"/>
    </source>
</evidence>
<organism evidence="15 16">
    <name type="scientific">Tritrichomonas foetus</name>
    <dbReference type="NCBI Taxonomy" id="1144522"/>
    <lineage>
        <taxon>Eukaryota</taxon>
        <taxon>Metamonada</taxon>
        <taxon>Parabasalia</taxon>
        <taxon>Tritrichomonadida</taxon>
        <taxon>Tritrichomonadidae</taxon>
        <taxon>Tritrichomonas</taxon>
    </lineage>
</organism>
<dbReference type="GO" id="GO:0008237">
    <property type="term" value="F:metallopeptidase activity"/>
    <property type="evidence" value="ECO:0007669"/>
    <property type="project" value="UniProtKB-KW"/>
</dbReference>
<name>A0A1J4JAV9_9EUKA</name>
<dbReference type="RefSeq" id="XP_068348504.1">
    <property type="nucleotide sequence ID" value="XM_068512081.1"/>
</dbReference>
<comment type="cofactor">
    <cofactor evidence="2">
        <name>Zn(2+)</name>
        <dbReference type="ChEBI" id="CHEBI:29105"/>
    </cofactor>
</comment>
<dbReference type="PANTHER" id="PTHR23422:SF11">
    <property type="entry name" value="DIPEPTIDYL PEPTIDASE 3"/>
    <property type="match status" value="1"/>
</dbReference>
<keyword evidence="6" id="KW-0031">Aminopeptidase</keyword>
<dbReference type="EC" id="3.4.14.4" evidence="5"/>
<keyword evidence="8" id="KW-0645">Protease</keyword>
<dbReference type="AlphaFoldDB" id="A0A1J4JAV9"/>
<dbReference type="GO" id="GO:0006508">
    <property type="term" value="P:proteolysis"/>
    <property type="evidence" value="ECO:0007669"/>
    <property type="project" value="UniProtKB-KW"/>
</dbReference>
<evidence type="ECO:0000256" key="1">
    <source>
        <dbReference type="ARBA" id="ARBA00001336"/>
    </source>
</evidence>
<evidence type="ECO:0000256" key="8">
    <source>
        <dbReference type="ARBA" id="ARBA00022670"/>
    </source>
</evidence>
<keyword evidence="10" id="KW-0378">Hydrolase</keyword>
<dbReference type="PANTHER" id="PTHR23422">
    <property type="entry name" value="DIPEPTIDYL PEPTIDASE III-RELATED"/>
    <property type="match status" value="1"/>
</dbReference>
<keyword evidence="11" id="KW-0862">Zinc</keyword>
<evidence type="ECO:0000256" key="11">
    <source>
        <dbReference type="ARBA" id="ARBA00022833"/>
    </source>
</evidence>
<dbReference type="GO" id="GO:0004177">
    <property type="term" value="F:aminopeptidase activity"/>
    <property type="evidence" value="ECO:0007669"/>
    <property type="project" value="UniProtKB-KW"/>
</dbReference>
<comment type="subcellular location">
    <subcellularLocation>
        <location evidence="3">Cytoplasm</location>
    </subcellularLocation>
</comment>
<proteinExistence type="inferred from homology"/>
<evidence type="ECO:0000256" key="2">
    <source>
        <dbReference type="ARBA" id="ARBA00001947"/>
    </source>
</evidence>
<keyword evidence="16" id="KW-1185">Reference proteome</keyword>
<dbReference type="GeneID" id="94846785"/>
<dbReference type="EMBL" id="MLAK01001249">
    <property type="protein sequence ID" value="OHS95367.1"/>
    <property type="molecule type" value="Genomic_DNA"/>
</dbReference>
<evidence type="ECO:0000256" key="6">
    <source>
        <dbReference type="ARBA" id="ARBA00022438"/>
    </source>
</evidence>
<evidence type="ECO:0000256" key="13">
    <source>
        <dbReference type="ARBA" id="ARBA00031288"/>
    </source>
</evidence>
<evidence type="ECO:0000256" key="10">
    <source>
        <dbReference type="ARBA" id="ARBA00022801"/>
    </source>
</evidence>
<evidence type="ECO:0000256" key="4">
    <source>
        <dbReference type="ARBA" id="ARBA00010200"/>
    </source>
</evidence>
<reference evidence="15" key="1">
    <citation type="submission" date="2016-10" db="EMBL/GenBank/DDBJ databases">
        <authorList>
            <person name="Benchimol M."/>
            <person name="Almeida L.G."/>
            <person name="Vasconcelos A.T."/>
            <person name="Perreira-Neves A."/>
            <person name="Rosa I.A."/>
            <person name="Tasca T."/>
            <person name="Bogo M.R."/>
            <person name="de Souza W."/>
        </authorList>
    </citation>
    <scope>NUCLEOTIDE SEQUENCE [LARGE SCALE GENOMIC DNA]</scope>
    <source>
        <strain evidence="15">K</strain>
    </source>
</reference>
<comment type="caution">
    <text evidence="15">The sequence shown here is derived from an EMBL/GenBank/DDBJ whole genome shotgun (WGS) entry which is preliminary data.</text>
</comment>
<protein>
    <recommendedName>
        <fullName evidence="5">dipeptidyl-peptidase III</fullName>
        <ecNumber evidence="5">3.4.14.4</ecNumber>
    </recommendedName>
    <alternativeName>
        <fullName evidence="13">Dipeptidyl aminopeptidase III</fullName>
    </alternativeName>
    <alternativeName>
        <fullName evidence="14">Dipeptidyl peptidase III</fullName>
    </alternativeName>
</protein>
<keyword evidence="7" id="KW-0963">Cytoplasm</keyword>